<gene>
    <name evidence="3" type="ORF">BVC80_1753g22</name>
</gene>
<dbReference type="OrthoDB" id="1655189at2759"/>
<evidence type="ECO:0000256" key="2">
    <source>
        <dbReference type="SAM" id="SignalP"/>
    </source>
</evidence>
<sequence>MGRSYFLRFLLFSAVLALCLSQGFGRKLMELENEDSAVLLEENTGKARKMIEVMDYTDPEANTNPRTGYLFTPPPSPLSPPAQPVRWH</sequence>
<feature type="compositionally biased region" description="Pro residues" evidence="1">
    <location>
        <begin position="72"/>
        <end position="88"/>
    </location>
</feature>
<comment type="caution">
    <text evidence="3">The sequence shown here is derived from an EMBL/GenBank/DDBJ whole genome shotgun (WGS) entry which is preliminary data.</text>
</comment>
<evidence type="ECO:0000313" key="3">
    <source>
        <dbReference type="EMBL" id="OVA09827.1"/>
    </source>
</evidence>
<feature type="region of interest" description="Disordered" evidence="1">
    <location>
        <begin position="58"/>
        <end position="88"/>
    </location>
</feature>
<evidence type="ECO:0000256" key="1">
    <source>
        <dbReference type="SAM" id="MobiDB-lite"/>
    </source>
</evidence>
<feature type="signal peptide" evidence="2">
    <location>
        <begin position="1"/>
        <end position="25"/>
    </location>
</feature>
<proteinExistence type="predicted"/>
<organism evidence="3 4">
    <name type="scientific">Macleaya cordata</name>
    <name type="common">Five-seeded plume-poppy</name>
    <name type="synonym">Bocconia cordata</name>
    <dbReference type="NCBI Taxonomy" id="56857"/>
    <lineage>
        <taxon>Eukaryota</taxon>
        <taxon>Viridiplantae</taxon>
        <taxon>Streptophyta</taxon>
        <taxon>Embryophyta</taxon>
        <taxon>Tracheophyta</taxon>
        <taxon>Spermatophyta</taxon>
        <taxon>Magnoliopsida</taxon>
        <taxon>Ranunculales</taxon>
        <taxon>Papaveraceae</taxon>
        <taxon>Papaveroideae</taxon>
        <taxon>Macleaya</taxon>
    </lineage>
</organism>
<dbReference type="AlphaFoldDB" id="A0A200QHE3"/>
<dbReference type="PANTHER" id="PTHR37908:SF4">
    <property type="entry name" value="PROTEIN, PUTATIVE-RELATED"/>
    <property type="match status" value="1"/>
</dbReference>
<keyword evidence="4" id="KW-1185">Reference proteome</keyword>
<dbReference type="InParanoid" id="A0A200QHE3"/>
<reference evidence="3 4" key="1">
    <citation type="journal article" date="2017" name="Mol. Plant">
        <title>The Genome of Medicinal Plant Macleaya cordata Provides New Insights into Benzylisoquinoline Alkaloids Metabolism.</title>
        <authorList>
            <person name="Liu X."/>
            <person name="Liu Y."/>
            <person name="Huang P."/>
            <person name="Ma Y."/>
            <person name="Qing Z."/>
            <person name="Tang Q."/>
            <person name="Cao H."/>
            <person name="Cheng P."/>
            <person name="Zheng Y."/>
            <person name="Yuan Z."/>
            <person name="Zhou Y."/>
            <person name="Liu J."/>
            <person name="Tang Z."/>
            <person name="Zhuo Y."/>
            <person name="Zhang Y."/>
            <person name="Yu L."/>
            <person name="Huang J."/>
            <person name="Yang P."/>
            <person name="Peng Q."/>
            <person name="Zhang J."/>
            <person name="Jiang W."/>
            <person name="Zhang Z."/>
            <person name="Lin K."/>
            <person name="Ro D.K."/>
            <person name="Chen X."/>
            <person name="Xiong X."/>
            <person name="Shang Y."/>
            <person name="Huang S."/>
            <person name="Zeng J."/>
        </authorList>
    </citation>
    <scope>NUCLEOTIDE SEQUENCE [LARGE SCALE GENOMIC DNA]</scope>
    <source>
        <strain evidence="4">cv. BLH2017</strain>
        <tissue evidence="3">Root</tissue>
    </source>
</reference>
<dbReference type="OMA" id="RVAMMET"/>
<dbReference type="PANTHER" id="PTHR37908">
    <property type="entry name" value="TRANSMEMBRANE PROTEIN"/>
    <property type="match status" value="1"/>
</dbReference>
<dbReference type="EMBL" id="MVGT01002045">
    <property type="protein sequence ID" value="OVA09827.1"/>
    <property type="molecule type" value="Genomic_DNA"/>
</dbReference>
<dbReference type="Proteomes" id="UP000195402">
    <property type="component" value="Unassembled WGS sequence"/>
</dbReference>
<protein>
    <submittedName>
        <fullName evidence="3">Uncharacterized protein</fullName>
    </submittedName>
</protein>
<keyword evidence="2" id="KW-0732">Signal</keyword>
<feature type="chain" id="PRO_5012735810" evidence="2">
    <location>
        <begin position="26"/>
        <end position="88"/>
    </location>
</feature>
<evidence type="ECO:0000313" key="4">
    <source>
        <dbReference type="Proteomes" id="UP000195402"/>
    </source>
</evidence>
<name>A0A200QHE3_MACCD</name>
<accession>A0A200QHE3</accession>